<accession>A0ABN2M1R9</accession>
<sequence length="1135" mass="122140">MNGTPSPSTTDLLAAVNVRLDLLGLPKVRAVDAGQAAADELVAPILKRQRELSRRLADRLPPVDERIEAFLTAYLDGVEPAPRLPRRTLSLDLPGLARTLSLPVDRDDYSSGLITSYRLANGVLHNPRNDRRTTAGVFHIAEGGLPIPDDKKAVPRAVFAALLDLALTPPAEALELPITATQDEHAACFVSLLLRPLVTVGVPGHTRERRMETRFIVPGSMVANLDFVEGIFGNAGDPYLPENDAALDPLGWTGHTGLVILAPHLTSATKQSLGLPHRDDATERQVRDGMCWSDPSETYNDGQAFKVCARDERGVMVTIIADNYFGYCKKEVKTQISMSANLFGGAEEEHSGGAIVFPSWDEGHEFVNTYAVDAPSVAAVTARDPEGWTLEASGWARATSLPGVVLVPAGARFSLHDRSVSWTSAEGAVSIPFRGDTTYLDTTGFRVAMKQVRREPVQWTIIGTSATSTVCHKPSTVSGGGKSEISKSIADAITIGQAYVADFDADMDAVEAIVGRDYSERYAEPSWNGQDHRPVLGAERSTGSIIKLFTPSPEFSAEHNAFIRAIPAHVLQLVYVIKKAYRAEWGADWRSHFSVSRVNGRPGNRLRLDGENVLVDMLRVGFESDGSYRLFSLRPDFAPAVKVQAEDDITASVVAPTGGPDAPSVKYVENCERLLFQRPDDAIVPGYDSTAEADIASPGTFLSNFAPLDVAEATELADDAIAVSQFTEPMRQLITGFAAGTLESDAAYLVCSARPRIVDGKPSKNPRYLQVRPDLADPLGTATAMTSLRLGRGLALAESVATGVDVVAAGRRNNPPADGVPALCAFGPLHYLELPELLMEFISSMTGKSPSTTGAGSEGAMTKSPFNALPTTYDLNSAFLSFALTGYDGWISGAGYVGPQVRVDHDISLLIPELFARMRPAERSAAALIGAGHLERIADITLPDGRIVPASRLGYRITEKFATTFLGRIFMHPDVIFTEAILRPESQSLQAFTDSVDVMVSTHERVARSYLKDGTIDSACPPVRALLEIMADGISADGLTLDDPAFRAMFTRESVLASPWYAERLDAAQAQLIERAEAGIAAIEQLLAEDGDSSVAGRMSLRERLSQVTVARDEAASPAARQALVGTLGRQPSFR</sequence>
<name>A0ABN2M1R9_9MICO</name>
<dbReference type="Proteomes" id="UP001499938">
    <property type="component" value="Unassembled WGS sequence"/>
</dbReference>
<dbReference type="Pfam" id="PF26300">
    <property type="entry name" value="PEPCK_PPi_lobe_2"/>
    <property type="match status" value="1"/>
</dbReference>
<keyword evidence="3" id="KW-1185">Reference proteome</keyword>
<dbReference type="RefSeq" id="WP_344087859.1">
    <property type="nucleotide sequence ID" value="NZ_BAAAPO010000051.1"/>
</dbReference>
<comment type="caution">
    <text evidence="2">The sequence shown here is derived from an EMBL/GenBank/DDBJ whole genome shotgun (WGS) entry which is preliminary data.</text>
</comment>
<feature type="domain" description="PPi-type phosphoenolpyruvate carboxykinase lobe 2" evidence="1">
    <location>
        <begin position="500"/>
        <end position="607"/>
    </location>
</feature>
<protein>
    <recommendedName>
        <fullName evidence="1">PPi-type phosphoenolpyruvate carboxykinase lobe 2 domain-containing protein</fullName>
    </recommendedName>
</protein>
<proteinExistence type="predicted"/>
<dbReference type="InterPro" id="IPR058710">
    <property type="entry name" value="PEPCK_lobe_2"/>
</dbReference>
<reference evidence="2 3" key="1">
    <citation type="journal article" date="2019" name="Int. J. Syst. Evol. Microbiol.">
        <title>The Global Catalogue of Microorganisms (GCM) 10K type strain sequencing project: providing services to taxonomists for standard genome sequencing and annotation.</title>
        <authorList>
            <consortium name="The Broad Institute Genomics Platform"/>
            <consortium name="The Broad Institute Genome Sequencing Center for Infectious Disease"/>
            <person name="Wu L."/>
            <person name="Ma J."/>
        </authorList>
    </citation>
    <scope>NUCLEOTIDE SEQUENCE [LARGE SCALE GENOMIC DNA]</scope>
    <source>
        <strain evidence="2 3">JCM 15592</strain>
    </source>
</reference>
<organism evidence="2 3">
    <name type="scientific">Nostocoides veronense</name>
    <dbReference type="NCBI Taxonomy" id="330836"/>
    <lineage>
        <taxon>Bacteria</taxon>
        <taxon>Bacillati</taxon>
        <taxon>Actinomycetota</taxon>
        <taxon>Actinomycetes</taxon>
        <taxon>Micrococcales</taxon>
        <taxon>Intrasporangiaceae</taxon>
        <taxon>Nostocoides</taxon>
    </lineage>
</organism>
<evidence type="ECO:0000259" key="1">
    <source>
        <dbReference type="Pfam" id="PF26300"/>
    </source>
</evidence>
<evidence type="ECO:0000313" key="2">
    <source>
        <dbReference type="EMBL" id="GAA1806196.1"/>
    </source>
</evidence>
<evidence type="ECO:0000313" key="3">
    <source>
        <dbReference type="Proteomes" id="UP001499938"/>
    </source>
</evidence>
<gene>
    <name evidence="2" type="ORF">GCM10009811_32160</name>
</gene>
<dbReference type="EMBL" id="BAAAPO010000051">
    <property type="protein sequence ID" value="GAA1806196.1"/>
    <property type="molecule type" value="Genomic_DNA"/>
</dbReference>